<accession>F8A5R4</accession>
<gene>
    <name evidence="2" type="ordered locus">Celgi_2861</name>
</gene>
<keyword evidence="3" id="KW-1185">Reference proteome</keyword>
<reference evidence="3" key="1">
    <citation type="submission" date="2011-04" db="EMBL/GenBank/DDBJ databases">
        <title>Complete sequence of Cellvibrio gilvus ATCC 13127.</title>
        <authorList>
            <person name="Lucas S."/>
            <person name="Han J."/>
            <person name="Lapidus A."/>
            <person name="Cheng J.-F."/>
            <person name="Goodwin L."/>
            <person name="Pitluck S."/>
            <person name="Peters L."/>
            <person name="Munk A."/>
            <person name="Detter J.C."/>
            <person name="Han C."/>
            <person name="Tapia R."/>
            <person name="Land M."/>
            <person name="Hauser L."/>
            <person name="Kyrpides N."/>
            <person name="Ivanova N."/>
            <person name="Ovchinnikova G."/>
            <person name="Pagani I."/>
            <person name="Mead D."/>
            <person name="Brumm P."/>
            <person name="Woyke T."/>
        </authorList>
    </citation>
    <scope>NUCLEOTIDE SEQUENCE [LARGE SCALE GENOMIC DNA]</scope>
    <source>
        <strain evidence="3">ATCC 13127 / NRRL B-14078</strain>
    </source>
</reference>
<feature type="domain" description="N-acetyltransferase" evidence="1">
    <location>
        <begin position="1"/>
        <end position="165"/>
    </location>
</feature>
<sequence>MTVHVRATTSADDLARVYADVLRPSFPDDELADLAVLQHQLTAGHLHVVVAEEAGALRGAALGEWFPEQGVLLLAHLAVAPGGRGGGVGGALLDGAVAAWRAELDPWLVVAEVEDPAVHPGSPAHGDPTARLRFYQRRGARVLPVPYVQPALRPGGARVPGLLLLALAVREDRLAGVEPDGTWLIPTPPLDDFLRAYYTSAEGRAPASLPWPPLPPTLAARPG</sequence>
<dbReference type="GO" id="GO:0016747">
    <property type="term" value="F:acyltransferase activity, transferring groups other than amino-acyl groups"/>
    <property type="evidence" value="ECO:0007669"/>
    <property type="project" value="InterPro"/>
</dbReference>
<dbReference type="SUPFAM" id="SSF55729">
    <property type="entry name" value="Acyl-CoA N-acyltransferases (Nat)"/>
    <property type="match status" value="1"/>
</dbReference>
<protein>
    <recommendedName>
        <fullName evidence="1">N-acetyltransferase domain-containing protein</fullName>
    </recommendedName>
</protein>
<dbReference type="PROSITE" id="PS51186">
    <property type="entry name" value="GNAT"/>
    <property type="match status" value="1"/>
</dbReference>
<dbReference type="InterPro" id="IPR016181">
    <property type="entry name" value="Acyl_CoA_acyltransferase"/>
</dbReference>
<dbReference type="Proteomes" id="UP000000485">
    <property type="component" value="Chromosome"/>
</dbReference>
<dbReference type="EMBL" id="CP002665">
    <property type="protein sequence ID" value="AEI13354.1"/>
    <property type="molecule type" value="Genomic_DNA"/>
</dbReference>
<dbReference type="Pfam" id="PF13508">
    <property type="entry name" value="Acetyltransf_7"/>
    <property type="match status" value="1"/>
</dbReference>
<dbReference type="OrthoDB" id="3729649at2"/>
<dbReference type="AlphaFoldDB" id="F8A5R4"/>
<organism evidence="2 3">
    <name type="scientific">Cellulomonas gilvus (strain ATCC 13127 / NRRL B-14078)</name>
    <name type="common">Cellvibrio gilvus</name>
    <dbReference type="NCBI Taxonomy" id="593907"/>
    <lineage>
        <taxon>Bacteria</taxon>
        <taxon>Bacillati</taxon>
        <taxon>Actinomycetota</taxon>
        <taxon>Actinomycetes</taxon>
        <taxon>Micrococcales</taxon>
        <taxon>Cellulomonadaceae</taxon>
        <taxon>Cellulomonas</taxon>
    </lineage>
</organism>
<dbReference type="InterPro" id="IPR000182">
    <property type="entry name" value="GNAT_dom"/>
</dbReference>
<dbReference type="KEGG" id="cga:Celgi_2861"/>
<dbReference type="STRING" id="593907.Celgi_2861"/>
<dbReference type="Gene3D" id="3.40.630.30">
    <property type="match status" value="1"/>
</dbReference>
<proteinExistence type="predicted"/>
<name>F8A5R4_CELGA</name>
<dbReference type="HOGENOM" id="CLU_102144_0_0_11"/>
<evidence type="ECO:0000313" key="2">
    <source>
        <dbReference type="EMBL" id="AEI13354.1"/>
    </source>
</evidence>
<dbReference type="eggNOG" id="COG3153">
    <property type="taxonomic scope" value="Bacteria"/>
</dbReference>
<evidence type="ECO:0000313" key="3">
    <source>
        <dbReference type="Proteomes" id="UP000000485"/>
    </source>
</evidence>
<evidence type="ECO:0000259" key="1">
    <source>
        <dbReference type="PROSITE" id="PS51186"/>
    </source>
</evidence>